<evidence type="ECO:0000313" key="1">
    <source>
        <dbReference type="EMBL" id="APZ43519.1"/>
    </source>
</evidence>
<dbReference type="KEGG" id="afy:BW247_10825"/>
<dbReference type="STRING" id="1765967.BW247_10825"/>
<dbReference type="EMBL" id="CP019434">
    <property type="protein sequence ID" value="APZ43519.1"/>
    <property type="molecule type" value="Genomic_DNA"/>
</dbReference>
<accession>A0A1P8UI69</accession>
<evidence type="ECO:0000313" key="2">
    <source>
        <dbReference type="Proteomes" id="UP000243807"/>
    </source>
</evidence>
<organism evidence="1 2">
    <name type="scientific">Acidihalobacter ferrooxydans</name>
    <dbReference type="NCBI Taxonomy" id="1765967"/>
    <lineage>
        <taxon>Bacteria</taxon>
        <taxon>Pseudomonadati</taxon>
        <taxon>Pseudomonadota</taxon>
        <taxon>Gammaproteobacteria</taxon>
        <taxon>Chromatiales</taxon>
        <taxon>Ectothiorhodospiraceae</taxon>
        <taxon>Acidihalobacter</taxon>
    </lineage>
</organism>
<name>A0A1P8UI69_9GAMM</name>
<gene>
    <name evidence="1" type="ORF">BW247_10825</name>
</gene>
<sequence length="158" mass="16066">MSNGKRSWVVVGVLAPLVLLGGCATENYSAQTYQTGLSAQRVELGSIVAMRKVALQQPNNAGGPVGTIAGGILGSQLGGASHSFALHGLGMLGGAVIGGMLGQSVGNQVTGRVGELITVRLDSGKLVAITQASNPNLQVGEKVQVLYGQDGRTRVLPF</sequence>
<reference evidence="1 2" key="1">
    <citation type="submission" date="2017-01" db="EMBL/GenBank/DDBJ databases">
        <title>Draft sequence of Acidihalobacter ferrooxidans strain DSM 14175 (strain V8).</title>
        <authorList>
            <person name="Khaleque H.N."/>
            <person name="Ramsay J.P."/>
            <person name="Murphy R.J.T."/>
            <person name="Kaksonen A.H."/>
            <person name="Boxall N.J."/>
            <person name="Watkin E.L.J."/>
        </authorList>
    </citation>
    <scope>NUCLEOTIDE SEQUENCE [LARGE SCALE GENOMIC DNA]</scope>
    <source>
        <strain evidence="1 2">V8</strain>
    </source>
</reference>
<protein>
    <recommendedName>
        <fullName evidence="3">Glycine zipper 2TM domain-containing protein</fullName>
    </recommendedName>
</protein>
<proteinExistence type="predicted"/>
<keyword evidence="2" id="KW-1185">Reference proteome</keyword>
<evidence type="ECO:0008006" key="3">
    <source>
        <dbReference type="Google" id="ProtNLM"/>
    </source>
</evidence>
<dbReference type="RefSeq" id="WP_076837159.1">
    <property type="nucleotide sequence ID" value="NZ_CP019434.1"/>
</dbReference>
<dbReference type="OrthoDB" id="5298161at2"/>
<dbReference type="Proteomes" id="UP000243807">
    <property type="component" value="Chromosome"/>
</dbReference>
<dbReference type="AlphaFoldDB" id="A0A1P8UI69"/>
<dbReference type="PROSITE" id="PS51257">
    <property type="entry name" value="PROKAR_LIPOPROTEIN"/>
    <property type="match status" value="1"/>
</dbReference>